<dbReference type="Proteomes" id="UP000770661">
    <property type="component" value="Unassembled WGS sequence"/>
</dbReference>
<proteinExistence type="predicted"/>
<evidence type="ECO:0000313" key="2">
    <source>
        <dbReference type="Proteomes" id="UP000770661"/>
    </source>
</evidence>
<keyword evidence="2" id="KW-1185">Reference proteome</keyword>
<comment type="caution">
    <text evidence="1">The sequence shown here is derived from an EMBL/GenBank/DDBJ whole genome shotgun (WGS) entry which is preliminary data.</text>
</comment>
<sequence>MTAAAAAPPDIRDALFQTAAMAKKFQLVDTFEQRTPTTPPETNWKLCLVCQEETTESLVCPVLSKRRDPGSGYTTMAANLVKFDELGKLPRTVQLQRLDEGQGVEATMVAHQAKWHKTCMPNTITQCYEEQRRDSSQAAQHLVVLTMSQASAPEHTLQKPLPAAPPAFSVESLAQRPYMK</sequence>
<reference evidence="1" key="1">
    <citation type="submission" date="2020-07" db="EMBL/GenBank/DDBJ databases">
        <title>The High-quality genome of the commercially important snow crab, Chionoecetes opilio.</title>
        <authorList>
            <person name="Jeong J.-H."/>
            <person name="Ryu S."/>
        </authorList>
    </citation>
    <scope>NUCLEOTIDE SEQUENCE</scope>
    <source>
        <strain evidence="1">MADBK_172401_WGS</strain>
        <tissue evidence="1">Digestive gland</tissue>
    </source>
</reference>
<organism evidence="1 2">
    <name type="scientific">Chionoecetes opilio</name>
    <name type="common">Atlantic snow crab</name>
    <name type="synonym">Cancer opilio</name>
    <dbReference type="NCBI Taxonomy" id="41210"/>
    <lineage>
        <taxon>Eukaryota</taxon>
        <taxon>Metazoa</taxon>
        <taxon>Ecdysozoa</taxon>
        <taxon>Arthropoda</taxon>
        <taxon>Crustacea</taxon>
        <taxon>Multicrustacea</taxon>
        <taxon>Malacostraca</taxon>
        <taxon>Eumalacostraca</taxon>
        <taxon>Eucarida</taxon>
        <taxon>Decapoda</taxon>
        <taxon>Pleocyemata</taxon>
        <taxon>Brachyura</taxon>
        <taxon>Eubrachyura</taxon>
        <taxon>Majoidea</taxon>
        <taxon>Majidae</taxon>
        <taxon>Chionoecetes</taxon>
    </lineage>
</organism>
<name>A0A8J4Z103_CHIOP</name>
<protein>
    <submittedName>
        <fullName evidence="1">Uncharacterized protein</fullName>
    </submittedName>
</protein>
<dbReference type="EMBL" id="JACEEZ010001607">
    <property type="protein sequence ID" value="KAG0729005.1"/>
    <property type="molecule type" value="Genomic_DNA"/>
</dbReference>
<gene>
    <name evidence="1" type="ORF">GWK47_031260</name>
</gene>
<dbReference type="OrthoDB" id="5988189at2759"/>
<evidence type="ECO:0000313" key="1">
    <source>
        <dbReference type="EMBL" id="KAG0729005.1"/>
    </source>
</evidence>
<dbReference type="AlphaFoldDB" id="A0A8J4Z103"/>
<accession>A0A8J4Z103</accession>